<evidence type="ECO:0000256" key="1">
    <source>
        <dbReference type="ARBA" id="ARBA00023015"/>
    </source>
</evidence>
<sequence length="198" mass="21326">MEILDREAAAPAARRSASPADRLLAVATKLFAAHGIRAVGIERILRESGCAKASLYDFYGSKAALVIAYLVGLDQADRSKWGTAAAALTDPTEKALAFFDLAIANGLRCDFPGCLYANVATEFPGERFEPIDAHRDWVRSCLTELMTSAGAERPDETARQLQLLYDGALAGSKLDQSVEPIRLGRHLAAEFIGRACGR</sequence>
<reference evidence="6 7" key="1">
    <citation type="submission" date="2017-01" db="EMBL/GenBank/DDBJ databases">
        <authorList>
            <consortium name="Urmite Genomes"/>
        </authorList>
    </citation>
    <scope>NUCLEOTIDE SEQUENCE [LARGE SCALE GENOMIC DNA]</scope>
    <source>
        <strain evidence="6 7">AB215</strain>
    </source>
</reference>
<evidence type="ECO:0000256" key="2">
    <source>
        <dbReference type="ARBA" id="ARBA00023125"/>
    </source>
</evidence>
<evidence type="ECO:0000313" key="6">
    <source>
        <dbReference type="EMBL" id="SPM41670.1"/>
    </source>
</evidence>
<keyword evidence="7" id="KW-1185">Reference proteome</keyword>
<organism evidence="6 7">
    <name type="scientific">Mycobacterium numidiamassiliense</name>
    <dbReference type="NCBI Taxonomy" id="1841861"/>
    <lineage>
        <taxon>Bacteria</taxon>
        <taxon>Bacillati</taxon>
        <taxon>Actinomycetota</taxon>
        <taxon>Actinomycetes</taxon>
        <taxon>Mycobacteriales</taxon>
        <taxon>Mycobacteriaceae</taxon>
        <taxon>Mycobacterium</taxon>
    </lineage>
</organism>
<feature type="domain" description="HTH tetR-type" evidence="5">
    <location>
        <begin position="17"/>
        <end position="77"/>
    </location>
</feature>
<dbReference type="PROSITE" id="PS50977">
    <property type="entry name" value="HTH_TETR_2"/>
    <property type="match status" value="1"/>
</dbReference>
<dbReference type="SUPFAM" id="SSF48498">
    <property type="entry name" value="Tetracyclin repressor-like, C-terminal domain"/>
    <property type="match status" value="1"/>
</dbReference>
<dbReference type="PANTHER" id="PTHR47506:SF1">
    <property type="entry name" value="HTH-TYPE TRANSCRIPTIONAL REGULATOR YJDC"/>
    <property type="match status" value="1"/>
</dbReference>
<dbReference type="InterPro" id="IPR036271">
    <property type="entry name" value="Tet_transcr_reg_TetR-rel_C_sf"/>
</dbReference>
<feature type="DNA-binding region" description="H-T-H motif" evidence="4">
    <location>
        <begin position="40"/>
        <end position="59"/>
    </location>
</feature>
<dbReference type="RefSeq" id="WP_077080237.1">
    <property type="nucleotide sequence ID" value="NZ_FUEZ01000004.1"/>
</dbReference>
<protein>
    <submittedName>
        <fullName evidence="6">TetR family transcriptional regulator</fullName>
    </submittedName>
</protein>
<dbReference type="Proteomes" id="UP000240424">
    <property type="component" value="Unassembled WGS sequence"/>
</dbReference>
<dbReference type="Pfam" id="PF00440">
    <property type="entry name" value="TetR_N"/>
    <property type="match status" value="1"/>
</dbReference>
<dbReference type="InterPro" id="IPR009057">
    <property type="entry name" value="Homeodomain-like_sf"/>
</dbReference>
<keyword evidence="3" id="KW-0804">Transcription</keyword>
<dbReference type="EMBL" id="FUEZ01000004">
    <property type="protein sequence ID" value="SPM41670.1"/>
    <property type="molecule type" value="Genomic_DNA"/>
</dbReference>
<dbReference type="GO" id="GO:0003677">
    <property type="term" value="F:DNA binding"/>
    <property type="evidence" value="ECO:0007669"/>
    <property type="project" value="UniProtKB-UniRule"/>
</dbReference>
<keyword evidence="1" id="KW-0805">Transcription regulation</keyword>
<dbReference type="OrthoDB" id="4214267at2"/>
<evidence type="ECO:0000259" key="5">
    <source>
        <dbReference type="PROSITE" id="PS50977"/>
    </source>
</evidence>
<name>A0A2U3PD74_9MYCO</name>
<gene>
    <name evidence="6" type="ORF">MNAB215_3880</name>
</gene>
<dbReference type="SUPFAM" id="SSF46689">
    <property type="entry name" value="Homeodomain-like"/>
    <property type="match status" value="1"/>
</dbReference>
<dbReference type="Gene3D" id="1.10.357.10">
    <property type="entry name" value="Tetracycline Repressor, domain 2"/>
    <property type="match status" value="1"/>
</dbReference>
<dbReference type="PRINTS" id="PR00455">
    <property type="entry name" value="HTHTETR"/>
</dbReference>
<evidence type="ECO:0000256" key="4">
    <source>
        <dbReference type="PROSITE-ProRule" id="PRU00335"/>
    </source>
</evidence>
<accession>A0A2U3PD74</accession>
<dbReference type="InterPro" id="IPR001647">
    <property type="entry name" value="HTH_TetR"/>
</dbReference>
<dbReference type="STRING" id="1841861.GCA_900157365_02200"/>
<keyword evidence="2 4" id="KW-0238">DNA-binding</keyword>
<dbReference type="AlphaFoldDB" id="A0A2U3PD74"/>
<evidence type="ECO:0000313" key="7">
    <source>
        <dbReference type="Proteomes" id="UP000240424"/>
    </source>
</evidence>
<evidence type="ECO:0000256" key="3">
    <source>
        <dbReference type="ARBA" id="ARBA00023163"/>
    </source>
</evidence>
<dbReference type="PANTHER" id="PTHR47506">
    <property type="entry name" value="TRANSCRIPTIONAL REGULATORY PROTEIN"/>
    <property type="match status" value="1"/>
</dbReference>
<proteinExistence type="predicted"/>